<gene>
    <name evidence="1" type="ORF">DXC89_09950</name>
</gene>
<reference evidence="1 2" key="1">
    <citation type="submission" date="2018-08" db="EMBL/GenBank/DDBJ databases">
        <title>A genome reference for cultivated species of the human gut microbiota.</title>
        <authorList>
            <person name="Zou Y."/>
            <person name="Xue W."/>
            <person name="Luo G."/>
        </authorList>
    </citation>
    <scope>NUCLEOTIDE SEQUENCE [LARGE SCALE GENOMIC DNA]</scope>
    <source>
        <strain evidence="1 2">TF09-12</strain>
    </source>
</reference>
<name>A0A3E4QFK8_9BACT</name>
<sequence length="88" mass="9763">MFAVHSNAPFHAVQQKNAPASKVVKAPTSGETLVTLPYSEVSTRKHRSIVLRLLMRISMTILGNGKKRTVDEWIILQKYSKTTLATIG</sequence>
<dbReference type="AlphaFoldDB" id="A0A3E4QFK8"/>
<comment type="caution">
    <text evidence="1">The sequence shown here is derived from an EMBL/GenBank/DDBJ whole genome shotgun (WGS) entry which is preliminary data.</text>
</comment>
<organism evidence="1 2">
    <name type="scientific">Prevotella disiens</name>
    <dbReference type="NCBI Taxonomy" id="28130"/>
    <lineage>
        <taxon>Bacteria</taxon>
        <taxon>Pseudomonadati</taxon>
        <taxon>Bacteroidota</taxon>
        <taxon>Bacteroidia</taxon>
        <taxon>Bacteroidales</taxon>
        <taxon>Prevotellaceae</taxon>
        <taxon>Prevotella</taxon>
    </lineage>
</organism>
<evidence type="ECO:0000313" key="2">
    <source>
        <dbReference type="Proteomes" id="UP000260835"/>
    </source>
</evidence>
<dbReference type="Proteomes" id="UP000260835">
    <property type="component" value="Unassembled WGS sequence"/>
</dbReference>
<accession>A0A3E4QFK8</accession>
<dbReference type="EMBL" id="QSRD01000097">
    <property type="protein sequence ID" value="RGK94663.1"/>
    <property type="molecule type" value="Genomic_DNA"/>
</dbReference>
<evidence type="ECO:0000313" key="1">
    <source>
        <dbReference type="EMBL" id="RGK94663.1"/>
    </source>
</evidence>
<protein>
    <submittedName>
        <fullName evidence="1">Uncharacterized protein</fullName>
    </submittedName>
</protein>
<proteinExistence type="predicted"/>